<dbReference type="OrthoDB" id="9767721at2"/>
<keyword evidence="5 10" id="KW-0697">Rotamase</keyword>
<accession>A0A1I0FPS3</accession>
<dbReference type="RefSeq" id="WP_092354469.1">
    <property type="nucleotide sequence ID" value="NZ_CANSQN010000005.1"/>
</dbReference>
<dbReference type="InterPro" id="IPR037041">
    <property type="entry name" value="Trigger_fac_C_sf"/>
</dbReference>
<comment type="function">
    <text evidence="9">Involved in protein export. Acts as a chaperone by maintaining the newly synthesized protein in an open conformation. Functions as a peptidyl-prolyl cis-trans isomerase.</text>
</comment>
<proteinExistence type="inferred from homology"/>
<dbReference type="GO" id="GO:0015031">
    <property type="term" value="P:protein transport"/>
    <property type="evidence" value="ECO:0007669"/>
    <property type="project" value="InterPro"/>
</dbReference>
<dbReference type="SUPFAM" id="SSF54534">
    <property type="entry name" value="FKBP-like"/>
    <property type="match status" value="1"/>
</dbReference>
<dbReference type="GO" id="GO:0003755">
    <property type="term" value="F:peptidyl-prolyl cis-trans isomerase activity"/>
    <property type="evidence" value="ECO:0007669"/>
    <property type="project" value="UniProtKB-KW"/>
</dbReference>
<dbReference type="GO" id="GO:0006457">
    <property type="term" value="P:protein folding"/>
    <property type="evidence" value="ECO:0007669"/>
    <property type="project" value="InterPro"/>
</dbReference>
<comment type="subcellular location">
    <subcellularLocation>
        <location evidence="2">Cytoplasm</location>
    </subcellularLocation>
</comment>
<sequence length="316" mass="35395">MSKINKLGQYKGVEVKVNKQVVTQEEIDNQIKALLAQKPTLEEKDGEVSNGDVTTIDFEGFKDGVAFDGGKAEGHQLEIGSGQFIPGFEDQMIGMKKGETRELNLTFPENYGAPDLAGADVVFKVTVHKIETKKESELNDEFVVSLNIPEMQTVADLYESMKANIQAQHDQAYQAQKETAIFDKILADSDVEIDDSELQKALEKHIQHISMQLAQQGMQLEQYLQMMGVDETAFRQQIEPSAKQQAIFEAIIDEIINVENIETSDEEVDQQVESIASYNKVSKEEVLQKIDPEGLRHDFNRVKASRLIAESAIVTE</sequence>
<evidence type="ECO:0000256" key="2">
    <source>
        <dbReference type="ARBA" id="ARBA00004496"/>
    </source>
</evidence>
<comment type="catalytic activity">
    <reaction evidence="1 10">
        <text>[protein]-peptidylproline (omega=180) = [protein]-peptidylproline (omega=0)</text>
        <dbReference type="Rhea" id="RHEA:16237"/>
        <dbReference type="Rhea" id="RHEA-COMP:10747"/>
        <dbReference type="Rhea" id="RHEA-COMP:10748"/>
        <dbReference type="ChEBI" id="CHEBI:83833"/>
        <dbReference type="ChEBI" id="CHEBI:83834"/>
        <dbReference type="EC" id="5.2.1.8"/>
    </reaction>
</comment>
<keyword evidence="13" id="KW-1185">Reference proteome</keyword>
<evidence type="ECO:0000256" key="1">
    <source>
        <dbReference type="ARBA" id="ARBA00000971"/>
    </source>
</evidence>
<keyword evidence="8" id="KW-0131">Cell cycle</keyword>
<dbReference type="EMBL" id="FOIN01000021">
    <property type="protein sequence ID" value="SET60361.1"/>
    <property type="molecule type" value="Genomic_DNA"/>
</dbReference>
<dbReference type="GO" id="GO:0051301">
    <property type="term" value="P:cell division"/>
    <property type="evidence" value="ECO:0007669"/>
    <property type="project" value="UniProtKB-KW"/>
</dbReference>
<feature type="domain" description="PPIase FKBP-type" evidence="11">
    <location>
        <begin position="51"/>
        <end position="131"/>
    </location>
</feature>
<dbReference type="GO" id="GO:0005737">
    <property type="term" value="C:cytoplasm"/>
    <property type="evidence" value="ECO:0007669"/>
    <property type="project" value="UniProtKB-SubCell"/>
</dbReference>
<protein>
    <recommendedName>
        <fullName evidence="10">peptidylprolyl isomerase</fullName>
        <ecNumber evidence="10">5.2.1.8</ecNumber>
    </recommendedName>
</protein>
<evidence type="ECO:0000256" key="7">
    <source>
        <dbReference type="ARBA" id="ARBA00023235"/>
    </source>
</evidence>
<comment type="similarity">
    <text evidence="3">Belongs to the FKBP-type PPIase family. Tig subfamily.</text>
</comment>
<dbReference type="AlphaFoldDB" id="A0A1I0FPS3"/>
<evidence type="ECO:0000313" key="12">
    <source>
        <dbReference type="EMBL" id="SET60361.1"/>
    </source>
</evidence>
<dbReference type="Pfam" id="PF05698">
    <property type="entry name" value="Trigger_C"/>
    <property type="match status" value="1"/>
</dbReference>
<evidence type="ECO:0000259" key="11">
    <source>
        <dbReference type="PROSITE" id="PS50059"/>
    </source>
</evidence>
<organism evidence="12 13">
    <name type="scientific">Thomasclavelia cocleata</name>
    <dbReference type="NCBI Taxonomy" id="69824"/>
    <lineage>
        <taxon>Bacteria</taxon>
        <taxon>Bacillati</taxon>
        <taxon>Bacillota</taxon>
        <taxon>Erysipelotrichia</taxon>
        <taxon>Erysipelotrichales</taxon>
        <taxon>Coprobacillaceae</taxon>
        <taxon>Thomasclavelia</taxon>
    </lineage>
</organism>
<evidence type="ECO:0000256" key="8">
    <source>
        <dbReference type="ARBA" id="ARBA00023306"/>
    </source>
</evidence>
<evidence type="ECO:0000256" key="5">
    <source>
        <dbReference type="ARBA" id="ARBA00023110"/>
    </source>
</evidence>
<reference evidence="13" key="1">
    <citation type="submission" date="2016-10" db="EMBL/GenBank/DDBJ databases">
        <authorList>
            <person name="Varghese N."/>
            <person name="Submissions S."/>
        </authorList>
    </citation>
    <scope>NUCLEOTIDE SEQUENCE [LARGE SCALE GENOMIC DNA]</scope>
    <source>
        <strain evidence="13">DSM 1551</strain>
    </source>
</reference>
<dbReference type="InterPro" id="IPR008880">
    <property type="entry name" value="Trigger_fac_C"/>
</dbReference>
<evidence type="ECO:0000256" key="6">
    <source>
        <dbReference type="ARBA" id="ARBA00023186"/>
    </source>
</evidence>
<dbReference type="FunFam" id="3.10.50.40:FF:000001">
    <property type="entry name" value="Trigger factor"/>
    <property type="match status" value="1"/>
</dbReference>
<dbReference type="PROSITE" id="PS50059">
    <property type="entry name" value="FKBP_PPIASE"/>
    <property type="match status" value="1"/>
</dbReference>
<keyword evidence="4" id="KW-0132">Cell division</keyword>
<dbReference type="InterPro" id="IPR046357">
    <property type="entry name" value="PPIase_dom_sf"/>
</dbReference>
<keyword evidence="6" id="KW-0143">Chaperone</keyword>
<gene>
    <name evidence="12" type="ORF">SAMN04489758_12128</name>
</gene>
<dbReference type="EC" id="5.2.1.8" evidence="10"/>
<evidence type="ECO:0000256" key="3">
    <source>
        <dbReference type="ARBA" id="ARBA00005464"/>
    </source>
</evidence>
<evidence type="ECO:0000313" key="13">
    <source>
        <dbReference type="Proteomes" id="UP000198558"/>
    </source>
</evidence>
<dbReference type="InterPro" id="IPR001179">
    <property type="entry name" value="PPIase_FKBP_dom"/>
</dbReference>
<evidence type="ECO:0000256" key="9">
    <source>
        <dbReference type="ARBA" id="ARBA00024849"/>
    </source>
</evidence>
<name>A0A1I0FPS3_9FIRM</name>
<dbReference type="GeneID" id="78288711"/>
<dbReference type="Pfam" id="PF00254">
    <property type="entry name" value="FKBP_C"/>
    <property type="match status" value="1"/>
</dbReference>
<dbReference type="SUPFAM" id="SSF109998">
    <property type="entry name" value="Triger factor/SurA peptide-binding domain-like"/>
    <property type="match status" value="1"/>
</dbReference>
<keyword evidence="7 10" id="KW-0413">Isomerase</keyword>
<dbReference type="InterPro" id="IPR027304">
    <property type="entry name" value="Trigger_fact/SurA_dom_sf"/>
</dbReference>
<dbReference type="NCBIfam" id="TIGR00115">
    <property type="entry name" value="tig"/>
    <property type="match status" value="1"/>
</dbReference>
<evidence type="ECO:0000256" key="10">
    <source>
        <dbReference type="PROSITE-ProRule" id="PRU00277"/>
    </source>
</evidence>
<dbReference type="InterPro" id="IPR005215">
    <property type="entry name" value="Trig_fac"/>
</dbReference>
<dbReference type="Gene3D" id="1.10.3120.10">
    <property type="entry name" value="Trigger factor, C-terminal domain"/>
    <property type="match status" value="1"/>
</dbReference>
<dbReference type="Gene3D" id="3.10.50.40">
    <property type="match status" value="1"/>
</dbReference>
<dbReference type="Proteomes" id="UP000198558">
    <property type="component" value="Unassembled WGS sequence"/>
</dbReference>
<evidence type="ECO:0000256" key="4">
    <source>
        <dbReference type="ARBA" id="ARBA00022618"/>
    </source>
</evidence>